<evidence type="ECO:0000313" key="2">
    <source>
        <dbReference type="Proteomes" id="UP000249915"/>
    </source>
</evidence>
<sequence>MRLLRRVVSALDEPHARIWIREDDERRRSRRLWYAVRPFLYAAGAAAIALAVVDYVNPDIWSADCSTGICVVTGGGR</sequence>
<keyword evidence="2" id="KW-1185">Reference proteome</keyword>
<gene>
    <name evidence="1" type="ORF">BAY60_26925</name>
</gene>
<reference evidence="1 2" key="1">
    <citation type="submission" date="2016-07" db="EMBL/GenBank/DDBJ databases">
        <title>Draft genome sequence of Prauserella muralis DSM 45305, isolated from a mould-covered wall in an indoor environment.</title>
        <authorList>
            <person name="Ruckert C."/>
            <person name="Albersmeier A."/>
            <person name="Jiang C.-L."/>
            <person name="Jiang Y."/>
            <person name="Kalinowski J."/>
            <person name="Schneider O."/>
            <person name="Winkler A."/>
            <person name="Zotchev S.B."/>
        </authorList>
    </citation>
    <scope>NUCLEOTIDE SEQUENCE [LARGE SCALE GENOMIC DNA]</scope>
    <source>
        <strain evidence="1 2">DSM 45305</strain>
    </source>
</reference>
<accession>A0A2V4AM46</accession>
<dbReference type="EMBL" id="MASW01000006">
    <property type="protein sequence ID" value="PXY21103.1"/>
    <property type="molecule type" value="Genomic_DNA"/>
</dbReference>
<protein>
    <submittedName>
        <fullName evidence="1">Uncharacterized protein</fullName>
    </submittedName>
</protein>
<organism evidence="1 2">
    <name type="scientific">Prauserella muralis</name>
    <dbReference type="NCBI Taxonomy" id="588067"/>
    <lineage>
        <taxon>Bacteria</taxon>
        <taxon>Bacillati</taxon>
        <taxon>Actinomycetota</taxon>
        <taxon>Actinomycetes</taxon>
        <taxon>Pseudonocardiales</taxon>
        <taxon>Pseudonocardiaceae</taxon>
        <taxon>Prauserella</taxon>
    </lineage>
</organism>
<dbReference type="Proteomes" id="UP000249915">
    <property type="component" value="Unassembled WGS sequence"/>
</dbReference>
<dbReference type="AlphaFoldDB" id="A0A2V4AM46"/>
<name>A0A2V4AM46_9PSEU</name>
<evidence type="ECO:0000313" key="1">
    <source>
        <dbReference type="EMBL" id="PXY21103.1"/>
    </source>
</evidence>
<comment type="caution">
    <text evidence="1">The sequence shown here is derived from an EMBL/GenBank/DDBJ whole genome shotgun (WGS) entry which is preliminary data.</text>
</comment>
<dbReference type="RefSeq" id="WP_112284346.1">
    <property type="nucleotide sequence ID" value="NZ_MASW01000006.1"/>
</dbReference>
<proteinExistence type="predicted"/>